<dbReference type="WBParaSite" id="MBELARI_LOCUS21806">
    <property type="protein sequence ID" value="MBELARI_LOCUS21806"/>
    <property type="gene ID" value="MBELARI_LOCUS21806"/>
</dbReference>
<dbReference type="Pfam" id="PF01847">
    <property type="entry name" value="VHL"/>
    <property type="match status" value="1"/>
</dbReference>
<dbReference type="Gene3D" id="3.40.50.2000">
    <property type="entry name" value="Glycogen Phosphorylase B"/>
    <property type="match status" value="1"/>
</dbReference>
<keyword evidence="6" id="KW-0808">Transferase</keyword>
<dbReference type="GO" id="GO:0006488">
    <property type="term" value="P:dolichol-linked oligosaccharide biosynthetic process"/>
    <property type="evidence" value="ECO:0007669"/>
    <property type="project" value="InterPro"/>
</dbReference>
<evidence type="ECO:0000256" key="6">
    <source>
        <dbReference type="ARBA" id="ARBA00022679"/>
    </source>
</evidence>
<evidence type="ECO:0000256" key="3">
    <source>
        <dbReference type="ARBA" id="ARBA00012614"/>
    </source>
</evidence>
<dbReference type="InterPro" id="IPR007235">
    <property type="entry name" value="Glyco_trans_28_C"/>
</dbReference>
<evidence type="ECO:0000313" key="10">
    <source>
        <dbReference type="Proteomes" id="UP000887575"/>
    </source>
</evidence>
<dbReference type="GO" id="GO:0005783">
    <property type="term" value="C:endoplasmic reticulum"/>
    <property type="evidence" value="ECO:0007669"/>
    <property type="project" value="UniProtKB-SubCell"/>
</dbReference>
<comment type="subcellular location">
    <subcellularLocation>
        <location evidence="1">Endoplasmic reticulum</location>
    </subcellularLocation>
</comment>
<evidence type="ECO:0000259" key="8">
    <source>
        <dbReference type="Pfam" id="PF01847"/>
    </source>
</evidence>
<evidence type="ECO:0000256" key="7">
    <source>
        <dbReference type="ARBA" id="ARBA00022824"/>
    </source>
</evidence>
<evidence type="ECO:0000259" key="9">
    <source>
        <dbReference type="Pfam" id="PF04101"/>
    </source>
</evidence>
<organism evidence="10 11">
    <name type="scientific">Mesorhabditis belari</name>
    <dbReference type="NCBI Taxonomy" id="2138241"/>
    <lineage>
        <taxon>Eukaryota</taxon>
        <taxon>Metazoa</taxon>
        <taxon>Ecdysozoa</taxon>
        <taxon>Nematoda</taxon>
        <taxon>Chromadorea</taxon>
        <taxon>Rhabditida</taxon>
        <taxon>Rhabditina</taxon>
        <taxon>Rhabditomorpha</taxon>
        <taxon>Rhabditoidea</taxon>
        <taxon>Rhabditidae</taxon>
        <taxon>Mesorhabditinae</taxon>
        <taxon>Mesorhabditis</taxon>
    </lineage>
</organism>
<dbReference type="PANTHER" id="PTHR12867:SF6">
    <property type="entry name" value="N-ACETYLGLUCOSAMINYLDIPHOSPHODOLICHOL N-ACETYLGLUCOSAMINYLTRANSFERASE"/>
    <property type="match status" value="1"/>
</dbReference>
<dbReference type="AlphaFoldDB" id="A0AAF3F5Q4"/>
<dbReference type="Gene3D" id="2.60.40.780">
    <property type="entry name" value="von Hippel-Lindau disease tumour suppressor, beta domain"/>
    <property type="match status" value="1"/>
</dbReference>
<dbReference type="SUPFAM" id="SSF53756">
    <property type="entry name" value="UDP-Glycosyltransferase/glycogen phosphorylase"/>
    <property type="match status" value="1"/>
</dbReference>
<dbReference type="Pfam" id="PF04101">
    <property type="entry name" value="Glyco_tran_28_C"/>
    <property type="match status" value="1"/>
</dbReference>
<dbReference type="SUPFAM" id="SSF49468">
    <property type="entry name" value="VHL"/>
    <property type="match status" value="1"/>
</dbReference>
<accession>A0AAF3F5Q4</accession>
<dbReference type="GO" id="GO:0004577">
    <property type="term" value="F:N-acetylglucosaminyldiphosphodolichol N-acetylglucosaminyltransferase activity"/>
    <property type="evidence" value="ECO:0007669"/>
    <property type="project" value="UniProtKB-EC"/>
</dbReference>
<feature type="domain" description="von Hippel-Lindau disease tumour suppressor beta" evidence="8">
    <location>
        <begin position="16"/>
        <end position="79"/>
    </location>
</feature>
<sequence length="1266" mass="142863">MPDHPTRPGIRGIDNLRSAHSIDQVLLRFYNWSLSDVDLIWIDFEGRPIRYATLKIKQFIDITTYDKHTWVFRRSEDGETFPCRTGTKKQLSEVFIARHTEEERGFYLRRGHLIVRDLVAICQPVLSLEKLSVIALAEVINFDPEQLRKLQKNNFLPLDCLKQLQEYLIQRYTYRSVYDLGPLIPMVSSSKTSATTLGSGILAKVRSIVGTTDVPNTVHRALTDKSIDYAEAGQLLSSFRENVDRKDVIEAIVKSYALHSTQCKDLNEVMLAFLLNHYRSIGAQTACELIEKLCLILKNDESSTRNVSYLLNHALTHLAVLDSERIRECILKELPSIILELHPKHKGASYLLARTYFYLIVSVEQYFNRSASDEWAKLQTLNKDPYFSLLTTALTNDGKKLALPDSLAIVDDWEMSADALLATLILDQFALSAYVPNCDDAFRFALHFYLENGKIQQLKERLLHIDSFIFTESANFWEILIQKLTSTLASAFLSSIPSEYHSHLTSLIDSDGEAPKKKKRSESTKAAQIDSKSLELFLSVPMTVISTDFLSKVLSFLLACTCSNDQCMSSSSWTILYKLLLEQEVSRISVNHKLLILFMTQDELTLPMDLEQFEMSHALSLLISSSKKTAKSFLKSLDEIKEPTIKLLAGSVLLHLVYMDRIEANDIEASLITNLIEASFDDENPALSACIFQPLSKWKKEHVTACLGTKFFTLKYRKRITELAHRTIKSEFIALRIKMVALQFFTLRAGSLFEDVESYEKAHIESLLDWSLLARLDSEMRVMIASKTLPNQLADFIAKLPEDLNDSYIIALKDLLSPKLMNSYESLNDLLEDALAKSVGSKFLTELANSILAIMPIKSPNTSIVSLIMSLATQEIVILQKSDANDIQRLLSFGKLLLSLIRSVPQAIRHDQSALYMDLLGCYIREVGKFVKQLPDDKMIASMRDVCERIIATLASQENFFEKTIPGVIASSVVYWESAPLAFIRLCSIMNPKLSACLATNLPPAEKRAFQRLLDLECMDNANSSYVSGFDTSVSTHSSDSDQGSLVTSPSENRKFCKSKAFFDKVILEADVQEKIVIGLRKEQDELHQKRLESIKATLNEVKKDDWKYSTADPEKILKALKEVNVGELTLQMGASELSEKVRKILGSEEGTVKVNGLSINFFQYKSSIAEEIKRADLVIGHGGAGTALEVLNAGKPFIAVINDRLMNNHQSELAEKLAELNNLLYCCPDELDKAICDPKLFTLERYQSPPFKNVARYLEKQLGII</sequence>
<feature type="domain" description="Glycosyl transferase family 28 C-terminal" evidence="9">
    <location>
        <begin position="1120"/>
        <end position="1238"/>
    </location>
</feature>
<dbReference type="EC" id="2.4.1.141" evidence="3"/>
<dbReference type="Proteomes" id="UP000887575">
    <property type="component" value="Unassembled WGS sequence"/>
</dbReference>
<reference evidence="11" key="1">
    <citation type="submission" date="2024-02" db="UniProtKB">
        <authorList>
            <consortium name="WormBaseParasite"/>
        </authorList>
    </citation>
    <scope>IDENTIFICATION</scope>
</reference>
<proteinExistence type="inferred from homology"/>
<dbReference type="PANTHER" id="PTHR12867">
    <property type="entry name" value="GLYCOSYL TRANSFERASE-RELATED"/>
    <property type="match status" value="1"/>
</dbReference>
<evidence type="ECO:0000256" key="4">
    <source>
        <dbReference type="ARBA" id="ARBA00017468"/>
    </source>
</evidence>
<evidence type="ECO:0000256" key="1">
    <source>
        <dbReference type="ARBA" id="ARBA00004240"/>
    </source>
</evidence>
<keyword evidence="7" id="KW-0256">Endoplasmic reticulum</keyword>
<dbReference type="InterPro" id="IPR036208">
    <property type="entry name" value="VHL_sf"/>
</dbReference>
<evidence type="ECO:0000256" key="5">
    <source>
        <dbReference type="ARBA" id="ARBA00022676"/>
    </source>
</evidence>
<dbReference type="InterPro" id="IPR024053">
    <property type="entry name" value="VHL_beta_dom"/>
</dbReference>
<keyword evidence="10" id="KW-1185">Reference proteome</keyword>
<dbReference type="InterPro" id="IPR039042">
    <property type="entry name" value="Alg13-like"/>
</dbReference>
<keyword evidence="5" id="KW-0328">Glycosyltransferase</keyword>
<comment type="similarity">
    <text evidence="2">Belongs to the glycosyltransferase 28 family.</text>
</comment>
<protein>
    <recommendedName>
        <fullName evidence="4">UDP-N-acetylglucosamine transferase subunit ALG13</fullName>
        <ecNumber evidence="3">2.4.1.141</ecNumber>
    </recommendedName>
</protein>
<dbReference type="InterPro" id="IPR037140">
    <property type="entry name" value="VHL_beta_dom_sf"/>
</dbReference>
<name>A0AAF3F5Q4_9BILA</name>
<evidence type="ECO:0000313" key="11">
    <source>
        <dbReference type="WBParaSite" id="MBELARI_LOCUS21806"/>
    </source>
</evidence>
<evidence type="ECO:0000256" key="2">
    <source>
        <dbReference type="ARBA" id="ARBA00006962"/>
    </source>
</evidence>